<organism evidence="2 3">
    <name type="scientific">Methanolapillus ohkumae</name>
    <dbReference type="NCBI Taxonomy" id="3028298"/>
    <lineage>
        <taxon>Archaea</taxon>
        <taxon>Methanobacteriati</taxon>
        <taxon>Methanobacteriota</taxon>
        <taxon>Stenosarchaea group</taxon>
        <taxon>Methanomicrobia</taxon>
        <taxon>Methanosarcinales</taxon>
        <taxon>Methanosarcinaceae</taxon>
        <taxon>Methanolapillus</taxon>
    </lineage>
</organism>
<sequence length="140" mass="15577">MENMEKSKLAIFLTFSGQAEEAMQFYASRLPDAKITTLVRYGKNHPFAGDGDENKILHGAVSFMGQEIMFLDMDAAHPAPNFSWASSIYVNCQSEEEFDAVFAGLAKSGTVMMGPESVGHIRKCAWVTDKFGVTWQPVWE</sequence>
<dbReference type="Gene3D" id="3.30.720.100">
    <property type="match status" value="1"/>
</dbReference>
<gene>
    <name evidence="2" type="ORF">MsAm2_13630</name>
</gene>
<dbReference type="InterPro" id="IPR009725">
    <property type="entry name" value="3_dmu_93_MTrfase"/>
</dbReference>
<dbReference type="CDD" id="cd06588">
    <property type="entry name" value="PhnB_like"/>
    <property type="match status" value="1"/>
</dbReference>
<name>A0AA96ZXC9_9EURY</name>
<reference evidence="2 3" key="1">
    <citation type="submission" date="2023-07" db="EMBL/GenBank/DDBJ databases">
        <title>Closed genome sequence of Methanosarcinaceae archaeon Am2.</title>
        <authorList>
            <person name="Poehlein A."/>
            <person name="Protasov E."/>
            <person name="Platt K."/>
            <person name="Reeh H."/>
            <person name="Daniel R."/>
            <person name="Brune A."/>
        </authorList>
    </citation>
    <scope>NUCLEOTIDE SEQUENCE [LARGE SCALE GENOMIC DNA]</scope>
    <source>
        <strain evidence="2 3">Am2</strain>
    </source>
</reference>
<dbReference type="Gene3D" id="3.30.720.110">
    <property type="match status" value="1"/>
</dbReference>
<accession>A0AA96ZXC9</accession>
<feature type="domain" description="PhnB-like" evidence="1">
    <location>
        <begin position="8"/>
        <end position="136"/>
    </location>
</feature>
<dbReference type="SUPFAM" id="SSF54593">
    <property type="entry name" value="Glyoxalase/Bleomycin resistance protein/Dihydroxybiphenyl dioxygenase"/>
    <property type="match status" value="1"/>
</dbReference>
<dbReference type="AlphaFoldDB" id="A0AA96ZXC9"/>
<dbReference type="InterPro" id="IPR028973">
    <property type="entry name" value="PhnB-like"/>
</dbReference>
<protein>
    <recommendedName>
        <fullName evidence="1">PhnB-like domain-containing protein</fullName>
    </recommendedName>
</protein>
<dbReference type="PANTHER" id="PTHR33990">
    <property type="entry name" value="PROTEIN YJDN-RELATED"/>
    <property type="match status" value="1"/>
</dbReference>
<dbReference type="InterPro" id="IPR029068">
    <property type="entry name" value="Glyas_Bleomycin-R_OHBP_Dase"/>
</dbReference>
<proteinExistence type="predicted"/>
<evidence type="ECO:0000313" key="3">
    <source>
        <dbReference type="Proteomes" id="UP001304970"/>
    </source>
</evidence>
<dbReference type="EMBL" id="CP131061">
    <property type="protein sequence ID" value="WNY27561.1"/>
    <property type="molecule type" value="Genomic_DNA"/>
</dbReference>
<keyword evidence="3" id="KW-1185">Reference proteome</keyword>
<dbReference type="PIRSF" id="PIRSF021700">
    <property type="entry name" value="3_dmu_93_MTrfase"/>
    <property type="match status" value="1"/>
</dbReference>
<evidence type="ECO:0000313" key="2">
    <source>
        <dbReference type="EMBL" id="WNY27561.1"/>
    </source>
</evidence>
<dbReference type="GeneID" id="89228791"/>
<evidence type="ECO:0000259" key="1">
    <source>
        <dbReference type="Pfam" id="PF06983"/>
    </source>
</evidence>
<dbReference type="Proteomes" id="UP001304970">
    <property type="component" value="Chromosome"/>
</dbReference>
<dbReference type="Pfam" id="PF06983">
    <property type="entry name" value="3-dmu-9_3-mt"/>
    <property type="match status" value="1"/>
</dbReference>
<dbReference type="PANTHER" id="PTHR33990:SF4">
    <property type="entry name" value="PHNB-LIKE DOMAIN-CONTAINING PROTEIN"/>
    <property type="match status" value="1"/>
</dbReference>
<dbReference type="RefSeq" id="WP_338097526.1">
    <property type="nucleotide sequence ID" value="NZ_CP131061.1"/>
</dbReference>